<dbReference type="AlphaFoldDB" id="A0A0H1BAF2"/>
<proteinExistence type="predicted"/>
<dbReference type="Proteomes" id="UP000053573">
    <property type="component" value="Unassembled WGS sequence"/>
</dbReference>
<evidence type="ECO:0000313" key="2">
    <source>
        <dbReference type="Proteomes" id="UP000053573"/>
    </source>
</evidence>
<sequence length="86" mass="10037">MDWRWPARSIRALRSDDTQGSLKNSKRHARLPGAWKFFASCRFSVSISFKLPSEVTRRQGMGILRHPKLFCKISYCYAKSTEHSIF</sequence>
<name>A0A0H1BAF2_9EURO</name>
<dbReference type="EMBL" id="LDEV01002617">
    <property type="protein sequence ID" value="KLJ08330.1"/>
    <property type="molecule type" value="Genomic_DNA"/>
</dbReference>
<accession>A0A0H1BAF2</accession>
<gene>
    <name evidence="1" type="ORF">EMPG_16236</name>
</gene>
<organism evidence="1 2">
    <name type="scientific">Blastomyces silverae</name>
    <dbReference type="NCBI Taxonomy" id="2060906"/>
    <lineage>
        <taxon>Eukaryota</taxon>
        <taxon>Fungi</taxon>
        <taxon>Dikarya</taxon>
        <taxon>Ascomycota</taxon>
        <taxon>Pezizomycotina</taxon>
        <taxon>Eurotiomycetes</taxon>
        <taxon>Eurotiomycetidae</taxon>
        <taxon>Onygenales</taxon>
        <taxon>Ajellomycetaceae</taxon>
        <taxon>Blastomyces</taxon>
    </lineage>
</organism>
<reference evidence="2" key="1">
    <citation type="journal article" date="2015" name="PLoS Genet.">
        <title>The dynamic genome and transcriptome of the human fungal pathogen Blastomyces and close relative Emmonsia.</title>
        <authorList>
            <person name="Munoz J.F."/>
            <person name="Gauthier G.M."/>
            <person name="Desjardins C.A."/>
            <person name="Gallo J.E."/>
            <person name="Holder J."/>
            <person name="Sullivan T.D."/>
            <person name="Marty A.J."/>
            <person name="Carmen J.C."/>
            <person name="Chen Z."/>
            <person name="Ding L."/>
            <person name="Gujja S."/>
            <person name="Magrini V."/>
            <person name="Misas E."/>
            <person name="Mitreva M."/>
            <person name="Priest M."/>
            <person name="Saif S."/>
            <person name="Whiston E.A."/>
            <person name="Young S."/>
            <person name="Zeng Q."/>
            <person name="Goldman W.E."/>
            <person name="Mardis E.R."/>
            <person name="Taylor J.W."/>
            <person name="McEwen J.G."/>
            <person name="Clay O.K."/>
            <person name="Klein B.S."/>
            <person name="Cuomo C.A."/>
        </authorList>
    </citation>
    <scope>NUCLEOTIDE SEQUENCE [LARGE SCALE GENOMIC DNA]</scope>
    <source>
        <strain evidence="2">UAMH 139</strain>
    </source>
</reference>
<evidence type="ECO:0000313" key="1">
    <source>
        <dbReference type="EMBL" id="KLJ08330.1"/>
    </source>
</evidence>
<keyword evidence="2" id="KW-1185">Reference proteome</keyword>
<protein>
    <submittedName>
        <fullName evidence="1">Uncharacterized protein</fullName>
    </submittedName>
</protein>
<comment type="caution">
    <text evidence="1">The sequence shown here is derived from an EMBL/GenBank/DDBJ whole genome shotgun (WGS) entry which is preliminary data.</text>
</comment>